<dbReference type="AlphaFoldDB" id="A0A1W1WZR0"/>
<name>A0A1W1WZR0_9CLOT</name>
<evidence type="ECO:0000313" key="1">
    <source>
        <dbReference type="EMBL" id="SMC17212.1"/>
    </source>
</evidence>
<dbReference type="STRING" id="1121291.SAMN02745134_00258"/>
<dbReference type="Proteomes" id="UP000192468">
    <property type="component" value="Unassembled WGS sequence"/>
</dbReference>
<dbReference type="EMBL" id="FWXH01000002">
    <property type="protein sequence ID" value="SMC17212.1"/>
    <property type="molecule type" value="Genomic_DNA"/>
</dbReference>
<proteinExistence type="predicted"/>
<reference evidence="1 2" key="1">
    <citation type="submission" date="2017-04" db="EMBL/GenBank/DDBJ databases">
        <authorList>
            <person name="Afonso C.L."/>
            <person name="Miller P.J."/>
            <person name="Scott M.A."/>
            <person name="Spackman E."/>
            <person name="Goraichik I."/>
            <person name="Dimitrov K.M."/>
            <person name="Suarez D.L."/>
            <person name="Swayne D.E."/>
        </authorList>
    </citation>
    <scope>NUCLEOTIDE SEQUENCE [LARGE SCALE GENOMIC DNA]</scope>
    <source>
        <strain evidence="1 2">DSM 12555</strain>
    </source>
</reference>
<gene>
    <name evidence="1" type="ORF">SAMN02745134_00258</name>
</gene>
<organism evidence="1 2">
    <name type="scientific">Clostridium acidisoli DSM 12555</name>
    <dbReference type="NCBI Taxonomy" id="1121291"/>
    <lineage>
        <taxon>Bacteria</taxon>
        <taxon>Bacillati</taxon>
        <taxon>Bacillota</taxon>
        <taxon>Clostridia</taxon>
        <taxon>Eubacteriales</taxon>
        <taxon>Clostridiaceae</taxon>
        <taxon>Clostridium</taxon>
    </lineage>
</organism>
<dbReference type="RefSeq" id="WP_176212569.1">
    <property type="nucleotide sequence ID" value="NZ_FWXH01000002.1"/>
</dbReference>
<sequence>MDFEIGERVEVDTWDVNGYGTITENKTGIHVLVDGFKDPMYFGEHEVKKVNGND</sequence>
<keyword evidence="2" id="KW-1185">Reference proteome</keyword>
<accession>A0A1W1WZR0</accession>
<protein>
    <submittedName>
        <fullName evidence="1">Uncharacterized protein</fullName>
    </submittedName>
</protein>
<evidence type="ECO:0000313" key="2">
    <source>
        <dbReference type="Proteomes" id="UP000192468"/>
    </source>
</evidence>